<reference evidence="2 3" key="1">
    <citation type="submission" date="2019-03" db="EMBL/GenBank/DDBJ databases">
        <title>Genomic Encyclopedia of Type Strains, Phase IV (KMG-IV): sequencing the most valuable type-strain genomes for metagenomic binning, comparative biology and taxonomic classification.</title>
        <authorList>
            <person name="Goeker M."/>
        </authorList>
    </citation>
    <scope>NUCLEOTIDE SEQUENCE [LARGE SCALE GENOMIC DNA]</scope>
    <source>
        <strain evidence="2 3">DSM 100013</strain>
    </source>
</reference>
<dbReference type="InterPro" id="IPR052747">
    <property type="entry name" value="TA_system_RelE_toxin"/>
</dbReference>
<dbReference type="InterPro" id="IPR007712">
    <property type="entry name" value="RelE/ParE_toxin"/>
</dbReference>
<sequence>MIYEIELSKESYKYLLKIDKPTRIRILDGLNILVQNPRNSELDIKKFQGKTNLYRLRIGIYRVLYSIHGDILVINVIKIGPRGDVYK</sequence>
<dbReference type="PANTHER" id="PTHR38813">
    <property type="match status" value="1"/>
</dbReference>
<dbReference type="RefSeq" id="WP_243098201.1">
    <property type="nucleotide sequence ID" value="NZ_CP058648.1"/>
</dbReference>
<proteinExistence type="predicted"/>
<dbReference type="AlphaFoldDB" id="A0A4R2TI61"/>
<protein>
    <submittedName>
        <fullName evidence="2">mRNA interferase RelE/StbE</fullName>
    </submittedName>
</protein>
<dbReference type="SUPFAM" id="SSF143011">
    <property type="entry name" value="RelE-like"/>
    <property type="match status" value="1"/>
</dbReference>
<dbReference type="EMBL" id="SLYC01000012">
    <property type="protein sequence ID" value="TCQ02911.1"/>
    <property type="molecule type" value="Genomic_DNA"/>
</dbReference>
<organism evidence="2 3">
    <name type="scientific">Serpentinicella alkaliphila</name>
    <dbReference type="NCBI Taxonomy" id="1734049"/>
    <lineage>
        <taxon>Bacteria</taxon>
        <taxon>Bacillati</taxon>
        <taxon>Bacillota</taxon>
        <taxon>Clostridia</taxon>
        <taxon>Peptostreptococcales</taxon>
        <taxon>Natronincolaceae</taxon>
        <taxon>Serpentinicella</taxon>
    </lineage>
</organism>
<evidence type="ECO:0000313" key="2">
    <source>
        <dbReference type="EMBL" id="TCQ02911.1"/>
    </source>
</evidence>
<evidence type="ECO:0000313" key="3">
    <source>
        <dbReference type="Proteomes" id="UP000295504"/>
    </source>
</evidence>
<keyword evidence="1" id="KW-1277">Toxin-antitoxin system</keyword>
<keyword evidence="3" id="KW-1185">Reference proteome</keyword>
<dbReference type="Proteomes" id="UP000295504">
    <property type="component" value="Unassembled WGS sequence"/>
</dbReference>
<name>A0A4R2TI61_9FIRM</name>
<dbReference type="Gene3D" id="3.30.2310.20">
    <property type="entry name" value="RelE-like"/>
    <property type="match status" value="1"/>
</dbReference>
<accession>A0A4R2TI61</accession>
<dbReference type="Pfam" id="PF05016">
    <property type="entry name" value="ParE_toxin"/>
    <property type="match status" value="1"/>
</dbReference>
<gene>
    <name evidence="2" type="ORF">EDD79_101241</name>
</gene>
<evidence type="ECO:0000256" key="1">
    <source>
        <dbReference type="ARBA" id="ARBA00022649"/>
    </source>
</evidence>
<comment type="caution">
    <text evidence="2">The sequence shown here is derived from an EMBL/GenBank/DDBJ whole genome shotgun (WGS) entry which is preliminary data.</text>
</comment>
<dbReference type="PANTHER" id="PTHR38813:SF1">
    <property type="entry name" value="TOXIN RELE1-RELATED"/>
    <property type="match status" value="1"/>
</dbReference>
<dbReference type="InterPro" id="IPR035093">
    <property type="entry name" value="RelE/ParE_toxin_dom_sf"/>
</dbReference>